<evidence type="ECO:0000259" key="1">
    <source>
        <dbReference type="Pfam" id="PF10006"/>
    </source>
</evidence>
<accession>A0A3S4XXK4</accession>
<protein>
    <submittedName>
        <fullName evidence="2">Uncharacterized conserved protein (DUF2249)</fullName>
    </submittedName>
</protein>
<sequence>MGSVVMAAWITGMDTPSSRMTIPDRPQAYWAILPNGGVVHRGAADVVKLRRMTELPITEKSSGGSCGCGCGHDSLPELDARVIPHAIRHAAILGVVGSLNVGGAFILVAPHNPLPLLAQIADLHGDAIQVSYVQEGPDAWKLKLERRS</sequence>
<evidence type="ECO:0000313" key="2">
    <source>
        <dbReference type="EMBL" id="VEH69503.1"/>
    </source>
</evidence>
<dbReference type="EMBL" id="LR134406">
    <property type="protein sequence ID" value="VEH69503.1"/>
    <property type="molecule type" value="Genomic_DNA"/>
</dbReference>
<reference evidence="2 3" key="1">
    <citation type="submission" date="2018-12" db="EMBL/GenBank/DDBJ databases">
        <authorList>
            <consortium name="Pathogen Informatics"/>
        </authorList>
    </citation>
    <scope>NUCLEOTIDE SEQUENCE [LARGE SCALE GENOMIC DNA]</scope>
    <source>
        <strain evidence="2 3">NCTC12967</strain>
    </source>
</reference>
<feature type="domain" description="DUF2249" evidence="1">
    <location>
        <begin position="77"/>
        <end position="145"/>
    </location>
</feature>
<dbReference type="Proteomes" id="UP000273044">
    <property type="component" value="Chromosome"/>
</dbReference>
<keyword evidence="3" id="KW-1185">Reference proteome</keyword>
<evidence type="ECO:0000313" key="3">
    <source>
        <dbReference type="Proteomes" id="UP000273044"/>
    </source>
</evidence>
<proteinExistence type="predicted"/>
<name>A0A3S4XXK4_9ACTN</name>
<organism evidence="2 3">
    <name type="scientific">Arachnia propionica</name>
    <dbReference type="NCBI Taxonomy" id="1750"/>
    <lineage>
        <taxon>Bacteria</taxon>
        <taxon>Bacillati</taxon>
        <taxon>Actinomycetota</taxon>
        <taxon>Actinomycetes</taxon>
        <taxon>Propionibacteriales</taxon>
        <taxon>Propionibacteriaceae</taxon>
        <taxon>Arachnia</taxon>
    </lineage>
</organism>
<dbReference type="AlphaFoldDB" id="A0A3S4XXK4"/>
<gene>
    <name evidence="2" type="ORF">NCTC12967_00773</name>
</gene>
<dbReference type="Pfam" id="PF10006">
    <property type="entry name" value="DUF2249"/>
    <property type="match status" value="1"/>
</dbReference>
<dbReference type="InterPro" id="IPR018720">
    <property type="entry name" value="DUF2249"/>
</dbReference>